<feature type="chain" id="PRO_5002886728" evidence="1">
    <location>
        <begin position="25"/>
        <end position="188"/>
    </location>
</feature>
<dbReference type="Proteomes" id="UP000007721">
    <property type="component" value="Chromosome"/>
</dbReference>
<dbReference type="RefSeq" id="WP_012648828.1">
    <property type="nucleotide sequence ID" value="NC_011979.1"/>
</dbReference>
<accession>B9M7J6</accession>
<dbReference type="KEGG" id="geo:Geob_3764"/>
<keyword evidence="1" id="KW-0732">Signal</keyword>
<proteinExistence type="predicted"/>
<dbReference type="PROSITE" id="PS51257">
    <property type="entry name" value="PROKAR_LIPOPROTEIN"/>
    <property type="match status" value="1"/>
</dbReference>
<dbReference type="AlphaFoldDB" id="B9M7J6"/>
<sequence length="188" mass="20688">MKTALHFACMIMIASLLISGCANSRGLIAKASIGSKQDVFTDVLGKEVPSGKAIADIKFSVKSISSRFPWSYNKHNDPPFTVHLNIDGQATVLETEPVLEKISPIDSNVPESGTGWKYRFSKQIALAPGKHKLRIVLPVDDVIVEQEIVLRDGVNTINLKPIYKKRLLRPYKGESFTAGVKSIEVVIE</sequence>
<reference evidence="2 3" key="1">
    <citation type="submission" date="2009-01" db="EMBL/GenBank/DDBJ databases">
        <title>Complete sequence of Geobacter sp. FRC-32.</title>
        <authorList>
            <consortium name="US DOE Joint Genome Institute"/>
            <person name="Lucas S."/>
            <person name="Copeland A."/>
            <person name="Lapidus A."/>
            <person name="Glavina del Rio T."/>
            <person name="Dalin E."/>
            <person name="Tice H."/>
            <person name="Bruce D."/>
            <person name="Goodwin L."/>
            <person name="Pitluck S."/>
            <person name="Saunders E."/>
            <person name="Brettin T."/>
            <person name="Detter J.C."/>
            <person name="Han C."/>
            <person name="Larimer F."/>
            <person name="Land M."/>
            <person name="Hauser L."/>
            <person name="Kyrpides N."/>
            <person name="Ovchinnikova G."/>
            <person name="Kostka J."/>
            <person name="Richardson P."/>
        </authorList>
    </citation>
    <scope>NUCLEOTIDE SEQUENCE [LARGE SCALE GENOMIC DNA]</scope>
    <source>
        <strain evidence="3">DSM 22248 / JCM 15807 / FRC-32</strain>
    </source>
</reference>
<feature type="signal peptide" evidence="1">
    <location>
        <begin position="1"/>
        <end position="24"/>
    </location>
</feature>
<keyword evidence="3" id="KW-1185">Reference proteome</keyword>
<protein>
    <submittedName>
        <fullName evidence="2">Lipoprotein, putative</fullName>
    </submittedName>
</protein>
<keyword evidence="2" id="KW-0449">Lipoprotein</keyword>
<gene>
    <name evidence="2" type="ordered locus">Geob_3764</name>
</gene>
<evidence type="ECO:0000256" key="1">
    <source>
        <dbReference type="SAM" id="SignalP"/>
    </source>
</evidence>
<dbReference type="EMBL" id="CP001390">
    <property type="protein sequence ID" value="ACM22102.1"/>
    <property type="molecule type" value="Genomic_DNA"/>
</dbReference>
<dbReference type="OrthoDB" id="5395717at2"/>
<organism evidence="2 3">
    <name type="scientific">Geotalea daltonii (strain DSM 22248 / JCM 15807 / FRC-32)</name>
    <name type="common">Geobacter daltonii</name>
    <dbReference type="NCBI Taxonomy" id="316067"/>
    <lineage>
        <taxon>Bacteria</taxon>
        <taxon>Pseudomonadati</taxon>
        <taxon>Thermodesulfobacteriota</taxon>
        <taxon>Desulfuromonadia</taxon>
        <taxon>Geobacterales</taxon>
        <taxon>Geobacteraceae</taxon>
        <taxon>Geotalea</taxon>
    </lineage>
</organism>
<evidence type="ECO:0000313" key="2">
    <source>
        <dbReference type="EMBL" id="ACM22102.1"/>
    </source>
</evidence>
<dbReference type="HOGENOM" id="CLU_119465_0_0_7"/>
<name>B9M7J6_GEODF</name>
<evidence type="ECO:0000313" key="3">
    <source>
        <dbReference type="Proteomes" id="UP000007721"/>
    </source>
</evidence>